<organism evidence="1 2">
    <name type="scientific">Lysobacter enzymogenes</name>
    <dbReference type="NCBI Taxonomy" id="69"/>
    <lineage>
        <taxon>Bacteria</taxon>
        <taxon>Pseudomonadati</taxon>
        <taxon>Pseudomonadota</taxon>
        <taxon>Gammaproteobacteria</taxon>
        <taxon>Lysobacterales</taxon>
        <taxon>Lysobacteraceae</taxon>
        <taxon>Lysobacter</taxon>
    </lineage>
</organism>
<dbReference type="AlphaFoldDB" id="A0A0S2DDY2"/>
<accession>A0A0S2DDY2</accession>
<evidence type="ECO:0000313" key="1">
    <source>
        <dbReference type="EMBL" id="ALN56843.1"/>
    </source>
</evidence>
<evidence type="ECO:0000313" key="2">
    <source>
        <dbReference type="Proteomes" id="UP000061569"/>
    </source>
</evidence>
<dbReference type="PATRIC" id="fig|69.6.peg.1467"/>
<proteinExistence type="predicted"/>
<sequence length="39" mass="4224">MPDPARPDPTAEAAAAHAAVAIFSVSRHCSRRPRARRRA</sequence>
<reference evidence="1 2" key="1">
    <citation type="submission" date="2015-11" db="EMBL/GenBank/DDBJ databases">
        <title>Genome sequences of Lysobacter enzymogenes strain C3 and Lysobacter antibioticus ATCC 29479.</title>
        <authorList>
            <person name="Kobayashi D.Y."/>
        </authorList>
    </citation>
    <scope>NUCLEOTIDE SEQUENCE [LARGE SCALE GENOMIC DNA]</scope>
    <source>
        <strain evidence="1 2">C3</strain>
    </source>
</reference>
<gene>
    <name evidence="1" type="ORF">GLE_1486</name>
</gene>
<dbReference type="KEGG" id="lez:GLE_1486"/>
<name>A0A0S2DDY2_LYSEN</name>
<dbReference type="EMBL" id="CP013140">
    <property type="protein sequence ID" value="ALN56843.1"/>
    <property type="molecule type" value="Genomic_DNA"/>
</dbReference>
<protein>
    <submittedName>
        <fullName evidence="1">Uncharacterized protein</fullName>
    </submittedName>
</protein>
<dbReference type="Proteomes" id="UP000061569">
    <property type="component" value="Chromosome"/>
</dbReference>